<dbReference type="PANTHER" id="PTHR48413:SF1">
    <property type="entry name" value="PROTEIN HEAT-STRESS-ASSOCIATED 32"/>
    <property type="match status" value="1"/>
</dbReference>
<comment type="similarity">
    <text evidence="1">Belongs to the phosphosulfolactate synthase family.</text>
</comment>
<keyword evidence="2" id="KW-0456">Lyase</keyword>
<name>A0A157SKM6_9BORD</name>
<accession>A0A157SKM6</accession>
<dbReference type="AlphaFoldDB" id="A0A157SKM6"/>
<dbReference type="EMBL" id="FKIF01000006">
    <property type="protein sequence ID" value="SAI70446.1"/>
    <property type="molecule type" value="Genomic_DNA"/>
</dbReference>
<dbReference type="OrthoDB" id="7809088at2"/>
<dbReference type="Proteomes" id="UP000076848">
    <property type="component" value="Unassembled WGS sequence"/>
</dbReference>
<evidence type="ECO:0000313" key="3">
    <source>
        <dbReference type="Proteomes" id="UP000076848"/>
    </source>
</evidence>
<evidence type="ECO:0000313" key="2">
    <source>
        <dbReference type="EMBL" id="SAI70446.1"/>
    </source>
</evidence>
<dbReference type="Pfam" id="PF02679">
    <property type="entry name" value="ComA"/>
    <property type="match status" value="1"/>
</dbReference>
<dbReference type="SUPFAM" id="SSF102110">
    <property type="entry name" value="(2r)-phospho-3-sulfolactate synthase ComA"/>
    <property type="match status" value="1"/>
</dbReference>
<protein>
    <submittedName>
        <fullName evidence="2">Phosphosulfolactate synthase</fullName>
        <ecNumber evidence="2">4.4.1.19</ecNumber>
    </submittedName>
</protein>
<dbReference type="InterPro" id="IPR013785">
    <property type="entry name" value="Aldolase_TIM"/>
</dbReference>
<dbReference type="PANTHER" id="PTHR48413">
    <property type="match status" value="1"/>
</dbReference>
<dbReference type="InterPro" id="IPR003830">
    <property type="entry name" value="ComA_synth"/>
</dbReference>
<reference evidence="2 3" key="1">
    <citation type="submission" date="2016-04" db="EMBL/GenBank/DDBJ databases">
        <authorList>
            <consortium name="Pathogen Informatics"/>
        </authorList>
    </citation>
    <scope>NUCLEOTIDE SEQUENCE [LARGE SCALE GENOMIC DNA]</scope>
    <source>
        <strain evidence="2 3">H050680373</strain>
    </source>
</reference>
<sequence>MTAYETAFADFPMPDRQFKPRTRGLSMMIDWGMGLQRQADVLESTSQWIDFAKIAAGIARFMPRRVLADKLENYRTHGISTSPGGLFAEVAMKLRRFEDYVAQAMDVGFTGIEISDNLLEMTLAEKAAAIRHAKSQRLKVFGEVGRKDSVQDDASFLADVANCLDAGADWVFLEASELYVDGVIRQDLIAQLAARFPAEKLIYELPVVIIPGISRDFKHQTATWLVRELGTEVNLANLEWDEMYITELVRRGFAGDKSHPQGVYRMAGF</sequence>
<dbReference type="EC" id="4.4.1.19" evidence="2"/>
<proteinExistence type="inferred from homology"/>
<keyword evidence="3" id="KW-1185">Reference proteome</keyword>
<dbReference type="GO" id="GO:0043817">
    <property type="term" value="F:phosphosulfolactate synthase activity"/>
    <property type="evidence" value="ECO:0007669"/>
    <property type="project" value="UniProtKB-EC"/>
</dbReference>
<dbReference type="InterPro" id="IPR036112">
    <property type="entry name" value="ComA_synth_sf"/>
</dbReference>
<dbReference type="RefSeq" id="WP_066128417.1">
    <property type="nucleotide sequence ID" value="NZ_FKIF01000006.1"/>
</dbReference>
<dbReference type="Gene3D" id="3.20.20.70">
    <property type="entry name" value="Aldolase class I"/>
    <property type="match status" value="1"/>
</dbReference>
<evidence type="ECO:0000256" key="1">
    <source>
        <dbReference type="ARBA" id="ARBA00010424"/>
    </source>
</evidence>
<dbReference type="STRING" id="288768.SAMEA3906486_03097"/>
<organism evidence="2 3">
    <name type="scientific">Bordetella ansorpii</name>
    <dbReference type="NCBI Taxonomy" id="288768"/>
    <lineage>
        <taxon>Bacteria</taxon>
        <taxon>Pseudomonadati</taxon>
        <taxon>Pseudomonadota</taxon>
        <taxon>Betaproteobacteria</taxon>
        <taxon>Burkholderiales</taxon>
        <taxon>Alcaligenaceae</taxon>
        <taxon>Bordetella</taxon>
    </lineage>
</organism>
<gene>
    <name evidence="2" type="primary">yitD</name>
    <name evidence="2" type="ORF">SAMEA3906486_03097</name>
</gene>